<keyword evidence="2" id="KW-1185">Reference proteome</keyword>
<evidence type="ECO:0000313" key="2">
    <source>
        <dbReference type="Proteomes" id="UP000729402"/>
    </source>
</evidence>
<dbReference type="AlphaFoldDB" id="A0A8J6BQI3"/>
<name>A0A8J6BQI3_ZIZPA</name>
<reference evidence="1" key="2">
    <citation type="submission" date="2021-02" db="EMBL/GenBank/DDBJ databases">
        <authorList>
            <person name="Kimball J.A."/>
            <person name="Haas M.W."/>
            <person name="Macchietto M."/>
            <person name="Kono T."/>
            <person name="Duquette J."/>
            <person name="Shao M."/>
        </authorList>
    </citation>
    <scope>NUCLEOTIDE SEQUENCE</scope>
    <source>
        <tissue evidence="1">Fresh leaf tissue</tissue>
    </source>
</reference>
<gene>
    <name evidence="1" type="ORF">GUJ93_ZPchr0012g21296</name>
</gene>
<protein>
    <submittedName>
        <fullName evidence="1">Uncharacterized protein</fullName>
    </submittedName>
</protein>
<dbReference type="EMBL" id="JAAALK010000080">
    <property type="protein sequence ID" value="KAG8092279.1"/>
    <property type="molecule type" value="Genomic_DNA"/>
</dbReference>
<accession>A0A8J6BQI3</accession>
<proteinExistence type="predicted"/>
<sequence>MGVVTPFDYLPYFSSRLHRHGDGGGGRDAARVALKAIGFIPTKPQLVISVNDIRLITEKSYYVKNTEQPD</sequence>
<organism evidence="1 2">
    <name type="scientific">Zizania palustris</name>
    <name type="common">Northern wild rice</name>
    <dbReference type="NCBI Taxonomy" id="103762"/>
    <lineage>
        <taxon>Eukaryota</taxon>
        <taxon>Viridiplantae</taxon>
        <taxon>Streptophyta</taxon>
        <taxon>Embryophyta</taxon>
        <taxon>Tracheophyta</taxon>
        <taxon>Spermatophyta</taxon>
        <taxon>Magnoliopsida</taxon>
        <taxon>Liliopsida</taxon>
        <taxon>Poales</taxon>
        <taxon>Poaceae</taxon>
        <taxon>BOP clade</taxon>
        <taxon>Oryzoideae</taxon>
        <taxon>Oryzeae</taxon>
        <taxon>Zizaniinae</taxon>
        <taxon>Zizania</taxon>
    </lineage>
</organism>
<dbReference type="Proteomes" id="UP000729402">
    <property type="component" value="Unassembled WGS sequence"/>
</dbReference>
<comment type="caution">
    <text evidence="1">The sequence shown here is derived from an EMBL/GenBank/DDBJ whole genome shotgun (WGS) entry which is preliminary data.</text>
</comment>
<reference evidence="1" key="1">
    <citation type="journal article" date="2021" name="bioRxiv">
        <title>Whole Genome Assembly and Annotation of Northern Wild Rice, Zizania palustris L., Supports a Whole Genome Duplication in the Zizania Genus.</title>
        <authorList>
            <person name="Haas M."/>
            <person name="Kono T."/>
            <person name="Macchietto M."/>
            <person name="Millas R."/>
            <person name="McGilp L."/>
            <person name="Shao M."/>
            <person name="Duquette J."/>
            <person name="Hirsch C.N."/>
            <person name="Kimball J."/>
        </authorList>
    </citation>
    <scope>NUCLEOTIDE SEQUENCE</scope>
    <source>
        <tissue evidence="1">Fresh leaf tissue</tissue>
    </source>
</reference>
<evidence type="ECO:0000313" key="1">
    <source>
        <dbReference type="EMBL" id="KAG8092279.1"/>
    </source>
</evidence>